<gene>
    <name evidence="2" type="ORF">ILEXP_LOCUS27210</name>
</gene>
<name>A0ABC8STM6_9AQUA</name>
<protein>
    <recommendedName>
        <fullName evidence="1">DUF7812 domain-containing protein</fullName>
    </recommendedName>
</protein>
<dbReference type="EMBL" id="CAUOFW020003203">
    <property type="protein sequence ID" value="CAK9158559.1"/>
    <property type="molecule type" value="Genomic_DNA"/>
</dbReference>
<evidence type="ECO:0000259" key="1">
    <source>
        <dbReference type="Pfam" id="PF25104"/>
    </source>
</evidence>
<organism evidence="2 3">
    <name type="scientific">Ilex paraguariensis</name>
    <name type="common">yerba mate</name>
    <dbReference type="NCBI Taxonomy" id="185542"/>
    <lineage>
        <taxon>Eukaryota</taxon>
        <taxon>Viridiplantae</taxon>
        <taxon>Streptophyta</taxon>
        <taxon>Embryophyta</taxon>
        <taxon>Tracheophyta</taxon>
        <taxon>Spermatophyta</taxon>
        <taxon>Magnoliopsida</taxon>
        <taxon>eudicotyledons</taxon>
        <taxon>Gunneridae</taxon>
        <taxon>Pentapetalae</taxon>
        <taxon>asterids</taxon>
        <taxon>campanulids</taxon>
        <taxon>Aquifoliales</taxon>
        <taxon>Aquifoliaceae</taxon>
        <taxon>Ilex</taxon>
    </lineage>
</organism>
<evidence type="ECO:0000313" key="2">
    <source>
        <dbReference type="EMBL" id="CAK9158559.1"/>
    </source>
</evidence>
<accession>A0ABC8STM6</accession>
<reference evidence="2 3" key="1">
    <citation type="submission" date="2024-02" db="EMBL/GenBank/DDBJ databases">
        <authorList>
            <person name="Vignale AGUSTIN F."/>
            <person name="Sosa J E."/>
            <person name="Modenutti C."/>
        </authorList>
    </citation>
    <scope>NUCLEOTIDE SEQUENCE [LARGE SCALE GENOMIC DNA]</scope>
</reference>
<proteinExistence type="predicted"/>
<dbReference type="PANTHER" id="PTHR36786:SF1">
    <property type="entry name" value="2-ISOPROPYLMALATE SYNTHASE"/>
    <property type="match status" value="1"/>
</dbReference>
<evidence type="ECO:0000313" key="3">
    <source>
        <dbReference type="Proteomes" id="UP001642360"/>
    </source>
</evidence>
<dbReference type="Proteomes" id="UP001642360">
    <property type="component" value="Unassembled WGS sequence"/>
</dbReference>
<feature type="domain" description="DUF7812" evidence="1">
    <location>
        <begin position="9"/>
        <end position="403"/>
    </location>
</feature>
<dbReference type="AlphaFoldDB" id="A0ABC8STM6"/>
<dbReference type="InterPro" id="IPR056714">
    <property type="entry name" value="DUF7812"/>
</dbReference>
<keyword evidence="3" id="KW-1185">Reference proteome</keyword>
<dbReference type="PANTHER" id="PTHR36786">
    <property type="entry name" value="2-ISOPROPYLMALATE SYNTHASE"/>
    <property type="match status" value="1"/>
</dbReference>
<comment type="caution">
    <text evidence="2">The sequence shown here is derived from an EMBL/GenBank/DDBJ whole genome shotgun (WGS) entry which is preliminary data.</text>
</comment>
<sequence>MINVGILSQVFVDELLVDGQLRAYFKLIDSFCSPNDSLFIHHCNYGDVGILVEIISTHFTLSFSDGQAVDNFFNKLFCLHERDFRAREISLTAAISFLFNPILLSAPKALQAHLISLVSEATGIVKVSENLKPDLRLMDYYLSAFEKSVVLYTKHMPNLQMDGHPTGASGAFVKSAIHGETFRPCFEYYIQPVTRKKINFLITKLDDSLDSHLCSRFFRKKSDLVTSYIAFIKENQSILDISCRDEIVSILSCIVWRASSDVNDLALHANRDTRGQDLCLLASILKLMSSSMSQAIWCMRNRGDSGGLKTAKNWSSCGEYDGIAAIISCFRDSISLPIQKFLFDIMETHPMMHQRSRMMLFHFSGLLSSSFMSRHDSVVKGCILTLMEVLNLFVFEEGNLDSLRPLIDSTSRYFSTGLPVVDVQEAVVYQKSSLMVASKFQKIRTLYLSTTPLARDCTGIEDGQAETLMSALVPCNMECDTGIEEETEEACNGEIFLKCILENPKELSDFDDLADFIKCKKGKDYFCWLKERQKYRKWKCEKLAVLRWKKKKKIWKFMKGKKT</sequence>
<dbReference type="Pfam" id="PF25104">
    <property type="entry name" value="DUF7812"/>
    <property type="match status" value="1"/>
</dbReference>